<feature type="binding site" evidence="6">
    <location>
        <position position="9"/>
    </location>
    <ligand>
        <name>Mg(2+)</name>
        <dbReference type="ChEBI" id="CHEBI:18420"/>
        <label>1</label>
    </ligand>
</feature>
<feature type="domain" description="Endonuclease/exonuclease/phosphatase" evidence="8">
    <location>
        <begin position="6"/>
        <end position="254"/>
    </location>
</feature>
<dbReference type="GO" id="GO:0003906">
    <property type="term" value="F:DNA-(apurinic or apyrimidinic site) endonuclease activity"/>
    <property type="evidence" value="ECO:0007669"/>
    <property type="project" value="TreeGrafter"/>
</dbReference>
<feature type="active site" evidence="5">
    <location>
        <position position="111"/>
    </location>
</feature>
<dbReference type="PANTHER" id="PTHR22748">
    <property type="entry name" value="AP ENDONUCLEASE"/>
    <property type="match status" value="1"/>
</dbReference>
<keyword evidence="4 6" id="KW-0460">Magnesium</keyword>
<dbReference type="SUPFAM" id="SSF56219">
    <property type="entry name" value="DNase I-like"/>
    <property type="match status" value="1"/>
</dbReference>
<evidence type="ECO:0000259" key="8">
    <source>
        <dbReference type="Pfam" id="PF03372"/>
    </source>
</evidence>
<feature type="active site" description="Proton donor/acceptor" evidence="5">
    <location>
        <position position="157"/>
    </location>
</feature>
<dbReference type="InterPro" id="IPR036691">
    <property type="entry name" value="Endo/exonu/phosph_ase_sf"/>
</dbReference>
<dbReference type="GO" id="GO:0046872">
    <property type="term" value="F:metal ion binding"/>
    <property type="evidence" value="ECO:0007669"/>
    <property type="project" value="UniProtKB-KW"/>
</dbReference>
<dbReference type="GO" id="GO:0008081">
    <property type="term" value="F:phosphoric diester hydrolase activity"/>
    <property type="evidence" value="ECO:0007669"/>
    <property type="project" value="TreeGrafter"/>
</dbReference>
<dbReference type="NCBIfam" id="TIGR00633">
    <property type="entry name" value="xth"/>
    <property type="match status" value="1"/>
</dbReference>
<gene>
    <name evidence="9" type="ORF">BK009_03490</name>
</gene>
<keyword evidence="6" id="KW-0464">Manganese</keyword>
<dbReference type="InterPro" id="IPR020847">
    <property type="entry name" value="AP_endonuclease_F1_BS"/>
</dbReference>
<dbReference type="KEGG" id="msub:BK009_03490"/>
<organism evidence="9 10">
    <name type="scientific">Methanobacterium subterraneum</name>
    <dbReference type="NCBI Taxonomy" id="59277"/>
    <lineage>
        <taxon>Archaea</taxon>
        <taxon>Methanobacteriati</taxon>
        <taxon>Methanobacteriota</taxon>
        <taxon>Methanomada group</taxon>
        <taxon>Methanobacteria</taxon>
        <taxon>Methanobacteriales</taxon>
        <taxon>Methanobacteriaceae</taxon>
        <taxon>Methanobacterium</taxon>
    </lineage>
</organism>
<dbReference type="NCBIfam" id="TIGR00195">
    <property type="entry name" value="exoDNase_III"/>
    <property type="match status" value="1"/>
</dbReference>
<comment type="similarity">
    <text evidence="1">Belongs to the DNA repair enzymes AP/ExoA family.</text>
</comment>
<name>A0A2H4VP04_9EURY</name>
<feature type="site" description="Interaction with DNA substrate" evidence="7">
    <location>
        <position position="254"/>
    </location>
</feature>
<dbReference type="PANTHER" id="PTHR22748:SF6">
    <property type="entry name" value="DNA-(APURINIC OR APYRIMIDINIC SITE) ENDONUCLEASE"/>
    <property type="match status" value="1"/>
</dbReference>
<dbReference type="EMBL" id="CP017768">
    <property type="protein sequence ID" value="AUB59819.1"/>
    <property type="molecule type" value="Genomic_DNA"/>
</dbReference>
<feature type="binding site" evidence="6">
    <location>
        <position position="254"/>
    </location>
    <ligand>
        <name>Mg(2+)</name>
        <dbReference type="ChEBI" id="CHEBI:18420"/>
        <label>1</label>
    </ligand>
</feature>
<protein>
    <submittedName>
        <fullName evidence="9">Exodeoxyribonuclease III</fullName>
    </submittedName>
</protein>
<dbReference type="GO" id="GO:0003677">
    <property type="term" value="F:DNA binding"/>
    <property type="evidence" value="ECO:0007669"/>
    <property type="project" value="InterPro"/>
</dbReference>
<feature type="binding site" evidence="6">
    <location>
        <position position="253"/>
    </location>
    <ligand>
        <name>Mg(2+)</name>
        <dbReference type="ChEBI" id="CHEBI:18420"/>
        <label>1</label>
    </ligand>
</feature>
<evidence type="ECO:0000256" key="1">
    <source>
        <dbReference type="ARBA" id="ARBA00007092"/>
    </source>
</evidence>
<dbReference type="GO" id="GO:0008311">
    <property type="term" value="F:double-stranded DNA 3'-5' DNA exonuclease activity"/>
    <property type="evidence" value="ECO:0007669"/>
    <property type="project" value="TreeGrafter"/>
</dbReference>
<keyword evidence="3" id="KW-0378">Hydrolase</keyword>
<feature type="site" description="Important for catalytic activity" evidence="7">
    <location>
        <position position="228"/>
    </location>
</feature>
<accession>A0A2H4VP04</accession>
<dbReference type="PROSITE" id="PS00726">
    <property type="entry name" value="AP_NUCLEASE_F1_1"/>
    <property type="match status" value="1"/>
</dbReference>
<evidence type="ECO:0000313" key="10">
    <source>
        <dbReference type="Proteomes" id="UP000232631"/>
    </source>
</evidence>
<evidence type="ECO:0000313" key="9">
    <source>
        <dbReference type="EMBL" id="AUB59819.1"/>
    </source>
</evidence>
<feature type="binding site" evidence="6">
    <location>
        <position position="37"/>
    </location>
    <ligand>
        <name>Mg(2+)</name>
        <dbReference type="ChEBI" id="CHEBI:18420"/>
        <label>1</label>
    </ligand>
</feature>
<dbReference type="AlphaFoldDB" id="A0A2H4VP04"/>
<evidence type="ECO:0000256" key="5">
    <source>
        <dbReference type="PIRSR" id="PIRSR604808-1"/>
    </source>
</evidence>
<dbReference type="GeneID" id="35125518"/>
<sequence>MTINILSWNVNGLRARYSKGHLDWLPEETPDIFCLQEIKATEDQVKETLNGFEDYYSFYSSSTVTPGFSGVAIYSKIKPNKVIDSFGDGKYKDEGRILKAEYDNFILLNIYFPSGAADSNRNNSETKLHNKLMFYERFLNLTEFLASSDKQVLICGDFNIAHASIDLANPQNACKKPGFLQVERALLDRLIAQGYTDTFREYNKEPHHYTWWSNGYNLRENNIGMRLDHFFATDNLRYNIKSAYTRPEIIGSDHCPIGVEIQL</sequence>
<dbReference type="Pfam" id="PF03372">
    <property type="entry name" value="Exo_endo_phos"/>
    <property type="match status" value="1"/>
</dbReference>
<dbReference type="Proteomes" id="UP000232631">
    <property type="component" value="Chromosome"/>
</dbReference>
<evidence type="ECO:0000256" key="7">
    <source>
        <dbReference type="PIRSR" id="PIRSR604808-3"/>
    </source>
</evidence>
<dbReference type="InterPro" id="IPR005135">
    <property type="entry name" value="Endo/exonuclease/phosphatase"/>
</dbReference>
<evidence type="ECO:0000256" key="2">
    <source>
        <dbReference type="ARBA" id="ARBA00022723"/>
    </source>
</evidence>
<dbReference type="GO" id="GO:0006284">
    <property type="term" value="P:base-excision repair"/>
    <property type="evidence" value="ECO:0007669"/>
    <property type="project" value="TreeGrafter"/>
</dbReference>
<feature type="active site" description="Proton acceptor" evidence="5">
    <location>
        <position position="254"/>
    </location>
</feature>
<feature type="binding site" evidence="6">
    <location>
        <position position="157"/>
    </location>
    <ligand>
        <name>Mg(2+)</name>
        <dbReference type="ChEBI" id="CHEBI:18420"/>
        <label>1</label>
    </ligand>
</feature>
<feature type="binding site" evidence="6">
    <location>
        <position position="159"/>
    </location>
    <ligand>
        <name>Mg(2+)</name>
        <dbReference type="ChEBI" id="CHEBI:18420"/>
        <label>1</label>
    </ligand>
</feature>
<dbReference type="InterPro" id="IPR004808">
    <property type="entry name" value="AP_endonuc_1"/>
</dbReference>
<keyword evidence="2 6" id="KW-0479">Metal-binding</keyword>
<proteinExistence type="inferred from homology"/>
<dbReference type="RefSeq" id="WP_100909062.1">
    <property type="nucleotide sequence ID" value="NZ_CP017768.1"/>
</dbReference>
<feature type="site" description="Transition state stabilizer" evidence="7">
    <location>
        <position position="159"/>
    </location>
</feature>
<reference evidence="9 10" key="1">
    <citation type="submission" date="2016-10" db="EMBL/GenBank/DDBJ databases">
        <title>Comparative genomics between deep and shallow subseafloor isolates.</title>
        <authorList>
            <person name="Ishii S."/>
            <person name="Miller J.R."/>
            <person name="Sutton G."/>
            <person name="Suzuki S."/>
            <person name="Methe B."/>
            <person name="Inagaki F."/>
            <person name="Imachi H."/>
        </authorList>
    </citation>
    <scope>NUCLEOTIDE SEQUENCE [LARGE SCALE GENOMIC DNA]</scope>
    <source>
        <strain evidence="9 10">A8p</strain>
    </source>
</reference>
<evidence type="ECO:0000256" key="4">
    <source>
        <dbReference type="ARBA" id="ARBA00022842"/>
    </source>
</evidence>
<keyword evidence="10" id="KW-1185">Reference proteome</keyword>
<dbReference type="Gene3D" id="3.60.10.10">
    <property type="entry name" value="Endonuclease/exonuclease/phosphatase"/>
    <property type="match status" value="1"/>
</dbReference>
<dbReference type="PROSITE" id="PS51435">
    <property type="entry name" value="AP_NUCLEASE_F1_4"/>
    <property type="match status" value="1"/>
</dbReference>
<evidence type="ECO:0000256" key="6">
    <source>
        <dbReference type="PIRSR" id="PIRSR604808-2"/>
    </source>
</evidence>
<evidence type="ECO:0000256" key="3">
    <source>
        <dbReference type="ARBA" id="ARBA00022801"/>
    </source>
</evidence>
<comment type="cofactor">
    <cofactor evidence="6">
        <name>Mg(2+)</name>
        <dbReference type="ChEBI" id="CHEBI:18420"/>
    </cofactor>
    <cofactor evidence="6">
        <name>Mn(2+)</name>
        <dbReference type="ChEBI" id="CHEBI:29035"/>
    </cofactor>
    <text evidence="6">Probably binds two magnesium or manganese ions per subunit.</text>
</comment>